<organism evidence="1">
    <name type="scientific">Scrofimicrobium appendicitidis</name>
    <dbReference type="NCBI Taxonomy" id="3079930"/>
    <lineage>
        <taxon>Bacteria</taxon>
        <taxon>Bacillati</taxon>
        <taxon>Actinomycetota</taxon>
        <taxon>Actinomycetes</taxon>
        <taxon>Actinomycetales</taxon>
        <taxon>Actinomycetaceae</taxon>
        <taxon>Scrofimicrobium</taxon>
    </lineage>
</organism>
<evidence type="ECO:0000313" key="1">
    <source>
        <dbReference type="EMBL" id="XBW08871.1"/>
    </source>
</evidence>
<evidence type="ECO:0008006" key="2">
    <source>
        <dbReference type="Google" id="ProtNLM"/>
    </source>
</evidence>
<proteinExistence type="predicted"/>
<accession>A0AAU7V9D0</accession>
<dbReference type="KEGG" id="sapp:SAC06_04780"/>
<protein>
    <recommendedName>
        <fullName evidence="2">Acetone carboxylase</fullName>
    </recommendedName>
</protein>
<dbReference type="EMBL" id="CP138335">
    <property type="protein sequence ID" value="XBW08871.1"/>
    <property type="molecule type" value="Genomic_DNA"/>
</dbReference>
<gene>
    <name evidence="1" type="ORF">SAC06_04780</name>
</gene>
<dbReference type="AlphaFoldDB" id="A0AAU7V9D0"/>
<dbReference type="RefSeq" id="WP_350259071.1">
    <property type="nucleotide sequence ID" value="NZ_CP138335.1"/>
</dbReference>
<sequence>MAITKGPEALICSARGCEELATGAIIWSNPKLHFGRHKTWLTCPEHREFLTNYLGYRRFPVEYLPLDEFLAREEAAEADQS</sequence>
<name>A0AAU7V9D0_9ACTO</name>
<reference evidence="1" key="1">
    <citation type="submission" date="2023-11" db="EMBL/GenBank/DDBJ databases">
        <title>Scrofimicrobium hongkongense sp. nov., isolated from a patient with peritonitis.</title>
        <authorList>
            <person name="Lao H.Y."/>
            <person name="Wong A.Y.P."/>
            <person name="Ng T.L."/>
            <person name="Wong R.Y.L."/>
            <person name="Yau M.C.Y."/>
            <person name="Lam J.Y.W."/>
            <person name="Siu G.K.H."/>
        </authorList>
    </citation>
    <scope>NUCLEOTIDE SEQUENCE</scope>
    <source>
        <strain evidence="1">R131</strain>
    </source>
</reference>